<dbReference type="InterPro" id="IPR018114">
    <property type="entry name" value="TRYPSIN_HIS"/>
</dbReference>
<dbReference type="PROSITE" id="PS00134">
    <property type="entry name" value="TRYPSIN_HIS"/>
    <property type="match status" value="1"/>
</dbReference>
<proteinExistence type="predicted"/>
<dbReference type="InterPro" id="IPR001254">
    <property type="entry name" value="Trypsin_dom"/>
</dbReference>
<dbReference type="PROSITE" id="PS50240">
    <property type="entry name" value="TRYPSIN_DOM"/>
    <property type="match status" value="1"/>
</dbReference>
<gene>
    <name evidence="7" type="primary">Prss8_2</name>
    <name evidence="7" type="ORF">FJT64_000856</name>
</gene>
<evidence type="ECO:0000256" key="2">
    <source>
        <dbReference type="ARBA" id="ARBA00022525"/>
    </source>
</evidence>
<dbReference type="InterPro" id="IPR001314">
    <property type="entry name" value="Peptidase_S1A"/>
</dbReference>
<evidence type="ECO:0000256" key="3">
    <source>
        <dbReference type="ARBA" id="ARBA00022729"/>
    </source>
</evidence>
<feature type="domain" description="Peptidase S1" evidence="6">
    <location>
        <begin position="20"/>
        <end position="246"/>
    </location>
</feature>
<accession>A0A6A4VS41</accession>
<dbReference type="GO" id="GO:0004252">
    <property type="term" value="F:serine-type endopeptidase activity"/>
    <property type="evidence" value="ECO:0007669"/>
    <property type="project" value="InterPro"/>
</dbReference>
<evidence type="ECO:0000256" key="4">
    <source>
        <dbReference type="ARBA" id="ARBA00023157"/>
    </source>
</evidence>
<dbReference type="Gene3D" id="2.40.10.10">
    <property type="entry name" value="Trypsin-like serine proteases"/>
    <property type="match status" value="1"/>
</dbReference>
<dbReference type="CDD" id="cd00190">
    <property type="entry name" value="Tryp_SPc"/>
    <property type="match status" value="1"/>
</dbReference>
<dbReference type="InterPro" id="IPR043504">
    <property type="entry name" value="Peptidase_S1_PA_chymotrypsin"/>
</dbReference>
<reference evidence="7 8" key="1">
    <citation type="submission" date="2019-07" db="EMBL/GenBank/DDBJ databases">
        <title>Draft genome assembly of a fouling barnacle, Amphibalanus amphitrite (Darwin, 1854): The first reference genome for Thecostraca.</title>
        <authorList>
            <person name="Kim W."/>
        </authorList>
    </citation>
    <scope>NUCLEOTIDE SEQUENCE [LARGE SCALE GENOMIC DNA]</scope>
    <source>
        <strain evidence="7">SNU_AA5</strain>
        <tissue evidence="7">Soma without cirri and trophi</tissue>
    </source>
</reference>
<dbReference type="Proteomes" id="UP000440578">
    <property type="component" value="Unassembled WGS sequence"/>
</dbReference>
<dbReference type="PANTHER" id="PTHR24252:SF7">
    <property type="entry name" value="HYALIN"/>
    <property type="match status" value="1"/>
</dbReference>
<comment type="subcellular location">
    <subcellularLocation>
        <location evidence="1">Secreted</location>
    </subcellularLocation>
</comment>
<keyword evidence="2" id="KW-0964">Secreted</keyword>
<dbReference type="EMBL" id="VIIS01001742">
    <property type="protein sequence ID" value="KAF0293522.1"/>
    <property type="molecule type" value="Genomic_DNA"/>
</dbReference>
<dbReference type="GO" id="GO:0006508">
    <property type="term" value="P:proteolysis"/>
    <property type="evidence" value="ECO:0007669"/>
    <property type="project" value="InterPro"/>
</dbReference>
<dbReference type="FunFam" id="2.40.10.10:FF:000054">
    <property type="entry name" value="Complement C1r subcomponent"/>
    <property type="match status" value="1"/>
</dbReference>
<dbReference type="PANTHER" id="PTHR24252">
    <property type="entry name" value="ACROSIN-RELATED"/>
    <property type="match status" value="1"/>
</dbReference>
<dbReference type="OrthoDB" id="6364259at2759"/>
<keyword evidence="8" id="KW-1185">Reference proteome</keyword>
<dbReference type="GO" id="GO:0005576">
    <property type="term" value="C:extracellular region"/>
    <property type="evidence" value="ECO:0007669"/>
    <property type="project" value="UniProtKB-SubCell"/>
</dbReference>
<evidence type="ECO:0000259" key="6">
    <source>
        <dbReference type="PROSITE" id="PS50240"/>
    </source>
</evidence>
<dbReference type="FunFam" id="2.40.10.10:FF:000068">
    <property type="entry name" value="transmembrane protease serine 2"/>
    <property type="match status" value="1"/>
</dbReference>
<name>A0A6A4VS41_AMPAM</name>
<keyword evidence="5" id="KW-0325">Glycoprotein</keyword>
<dbReference type="Pfam" id="PF00089">
    <property type="entry name" value="Trypsin"/>
    <property type="match status" value="1"/>
</dbReference>
<dbReference type="AlphaFoldDB" id="A0A6A4VS41"/>
<dbReference type="PRINTS" id="PR00722">
    <property type="entry name" value="CHYMOTRYPSIN"/>
</dbReference>
<evidence type="ECO:0000313" key="8">
    <source>
        <dbReference type="Proteomes" id="UP000440578"/>
    </source>
</evidence>
<protein>
    <submittedName>
        <fullName evidence="7">Prostasin</fullName>
    </submittedName>
</protein>
<evidence type="ECO:0000256" key="1">
    <source>
        <dbReference type="ARBA" id="ARBA00004613"/>
    </source>
</evidence>
<dbReference type="SMART" id="SM00020">
    <property type="entry name" value="Tryp_SPc"/>
    <property type="match status" value="1"/>
</dbReference>
<evidence type="ECO:0000313" key="7">
    <source>
        <dbReference type="EMBL" id="KAF0293522.1"/>
    </source>
</evidence>
<organism evidence="7 8">
    <name type="scientific">Amphibalanus amphitrite</name>
    <name type="common">Striped barnacle</name>
    <name type="synonym">Balanus amphitrite</name>
    <dbReference type="NCBI Taxonomy" id="1232801"/>
    <lineage>
        <taxon>Eukaryota</taxon>
        <taxon>Metazoa</taxon>
        <taxon>Ecdysozoa</taxon>
        <taxon>Arthropoda</taxon>
        <taxon>Crustacea</taxon>
        <taxon>Multicrustacea</taxon>
        <taxon>Cirripedia</taxon>
        <taxon>Thoracica</taxon>
        <taxon>Thoracicalcarea</taxon>
        <taxon>Balanomorpha</taxon>
        <taxon>Balanoidea</taxon>
        <taxon>Balanidae</taxon>
        <taxon>Amphibalaninae</taxon>
        <taxon>Amphibalanus</taxon>
    </lineage>
</organism>
<keyword evidence="3" id="KW-0732">Signal</keyword>
<dbReference type="InterPro" id="IPR009003">
    <property type="entry name" value="Peptidase_S1_PA"/>
</dbReference>
<comment type="caution">
    <text evidence="7">The sequence shown here is derived from an EMBL/GenBank/DDBJ whole genome shotgun (WGS) entry which is preliminary data.</text>
</comment>
<sequence length="246" mass="26465">MNLADVPCGVRQVSGRQGRVKGGQEAHRGQFPWSASIHVEHGGHFCMGSVISSRYVLTAAHCFDGRPADKFTVTVGAQDLSSPEPGRVTVSPAEKIVHQGYKAGQFDDDIALLRLDAELAWSDYIQPICLSTEDAKTFVGMRGIIAGWGYLDEWRKGGERSDTLQWTEVPILARQTCQQWFDTANKKVKISQQKLCAGYKTGGKDACQADSGGALTVPLGGQYRLTGVVSAGFGCGRPGCPASTRT</sequence>
<evidence type="ECO:0000256" key="5">
    <source>
        <dbReference type="ARBA" id="ARBA00023180"/>
    </source>
</evidence>
<dbReference type="SUPFAM" id="SSF50494">
    <property type="entry name" value="Trypsin-like serine proteases"/>
    <property type="match status" value="1"/>
</dbReference>
<keyword evidence="4" id="KW-1015">Disulfide bond</keyword>